<sequence length="311" mass="34465">MTITWRELNSKDSAQVAKLTERIQHVDNPPYRTSRAEIEADFAADQRWRAFGAFAGATLVAFGHALFRPSQPPRVLCIGGVDPDYRRQKLGGRIVDLQLQAGKELLGGNEGDVVMHVDEGMAELVDVLASRGFTWTKTYYELRASLDSFPALQADPFISIVPWSADLDDELRLAVNDVTGQKWGSSPLSEQEWEEGRPHFSEQHSFIALDKSTDRAQIAGLVMCSLYKQDWQALGLKECYVDIFAVAEPWRQTNVGGRLLTAVMQQCAEDGLDAIGAGISSENDSGALDLYHSLGFRTVARTRAYTVHLSD</sequence>
<dbReference type="PROSITE" id="PS51186">
    <property type="entry name" value="GNAT"/>
    <property type="match status" value="2"/>
</dbReference>
<dbReference type="CDD" id="cd04301">
    <property type="entry name" value="NAT_SF"/>
    <property type="match status" value="1"/>
</dbReference>
<dbReference type="Gene3D" id="3.40.630.30">
    <property type="match status" value="1"/>
</dbReference>
<evidence type="ECO:0000256" key="2">
    <source>
        <dbReference type="ARBA" id="ARBA00023315"/>
    </source>
</evidence>
<dbReference type="InterPro" id="IPR051556">
    <property type="entry name" value="N-term/lysine_N-AcTrnsfr"/>
</dbReference>
<dbReference type="PANTHER" id="PTHR42919:SF8">
    <property type="entry name" value="N-ALPHA-ACETYLTRANSFERASE 50"/>
    <property type="match status" value="1"/>
</dbReference>
<keyword evidence="1 4" id="KW-0808">Transferase</keyword>
<evidence type="ECO:0000256" key="1">
    <source>
        <dbReference type="ARBA" id="ARBA00022679"/>
    </source>
</evidence>
<dbReference type="EMBL" id="CP116394">
    <property type="protein sequence ID" value="WCE47073.1"/>
    <property type="molecule type" value="Genomic_DNA"/>
</dbReference>
<gene>
    <name evidence="4" type="ORF">PIG85_05345</name>
</gene>
<protein>
    <submittedName>
        <fullName evidence="4">GNAT family N-acetyltransferase</fullName>
        <ecNumber evidence="4">2.3.1.-</ecNumber>
    </submittedName>
</protein>
<reference evidence="4" key="1">
    <citation type="submission" date="2023-01" db="EMBL/GenBank/DDBJ databases">
        <title>Comparative Genomic Analysis of the Clinically-Derived Winkia Strain NY0527 Provides Evidence into the Taxonomic Reassignment of Winkia neuii and Characterizes Their Virulence Traits.</title>
        <authorList>
            <person name="Cai X."/>
            <person name="Peng Y."/>
            <person name="Li M."/>
            <person name="Qiu Y."/>
            <person name="Wang Y."/>
            <person name="Xu L."/>
            <person name="Hou Q."/>
        </authorList>
    </citation>
    <scope>NUCLEOTIDE SEQUENCE</scope>
    <source>
        <strain evidence="4">NY0527</strain>
    </source>
</reference>
<dbReference type="EC" id="2.3.1.-" evidence="4"/>
<dbReference type="KEGG" id="wne:PIG85_05345"/>
<feature type="domain" description="N-acetyltransferase" evidence="3">
    <location>
        <begin position="158"/>
        <end position="311"/>
    </location>
</feature>
<dbReference type="Pfam" id="PF00583">
    <property type="entry name" value="Acetyltransf_1"/>
    <property type="match status" value="1"/>
</dbReference>
<dbReference type="AlphaFoldDB" id="A0AB38XRV9"/>
<evidence type="ECO:0000313" key="5">
    <source>
        <dbReference type="Proteomes" id="UP001211044"/>
    </source>
</evidence>
<dbReference type="SUPFAM" id="SSF55729">
    <property type="entry name" value="Acyl-CoA N-acyltransferases (Nat)"/>
    <property type="match status" value="2"/>
</dbReference>
<name>A0AB38XRV9_9ACTO</name>
<organism evidence="4 5">
    <name type="scientific">Winkia neuii subsp. anitrata</name>
    <dbReference type="NCBI Taxonomy" id="29318"/>
    <lineage>
        <taxon>Bacteria</taxon>
        <taxon>Bacillati</taxon>
        <taxon>Actinomycetota</taxon>
        <taxon>Actinomycetes</taxon>
        <taxon>Actinomycetales</taxon>
        <taxon>Actinomycetaceae</taxon>
        <taxon>Winkia</taxon>
    </lineage>
</organism>
<dbReference type="InterPro" id="IPR000182">
    <property type="entry name" value="GNAT_dom"/>
</dbReference>
<dbReference type="GO" id="GO:0016747">
    <property type="term" value="F:acyltransferase activity, transferring groups other than amino-acyl groups"/>
    <property type="evidence" value="ECO:0007669"/>
    <property type="project" value="InterPro"/>
</dbReference>
<dbReference type="RefSeq" id="WP_004805315.1">
    <property type="nucleotide sequence ID" value="NZ_CP116394.1"/>
</dbReference>
<dbReference type="Proteomes" id="UP001211044">
    <property type="component" value="Chromosome"/>
</dbReference>
<evidence type="ECO:0000259" key="3">
    <source>
        <dbReference type="PROSITE" id="PS51186"/>
    </source>
</evidence>
<dbReference type="PANTHER" id="PTHR42919">
    <property type="entry name" value="N-ALPHA-ACETYLTRANSFERASE"/>
    <property type="match status" value="1"/>
</dbReference>
<dbReference type="InterPro" id="IPR016181">
    <property type="entry name" value="Acyl_CoA_acyltransferase"/>
</dbReference>
<accession>A0AB38XRV9</accession>
<evidence type="ECO:0000313" key="4">
    <source>
        <dbReference type="EMBL" id="WCE47073.1"/>
    </source>
</evidence>
<feature type="domain" description="N-acetyltransferase" evidence="3">
    <location>
        <begin position="3"/>
        <end position="156"/>
    </location>
</feature>
<proteinExistence type="predicted"/>
<keyword evidence="2 4" id="KW-0012">Acyltransferase</keyword>